<dbReference type="Proteomes" id="UP000215595">
    <property type="component" value="Unassembled WGS sequence"/>
</dbReference>
<keyword evidence="4" id="KW-0233">DNA recombination</keyword>
<dbReference type="GO" id="GO:0003677">
    <property type="term" value="F:DNA binding"/>
    <property type="evidence" value="ECO:0007669"/>
    <property type="project" value="UniProtKB-UniRule"/>
</dbReference>
<dbReference type="PANTHER" id="PTHR30629:SF2">
    <property type="entry name" value="PROPHAGE INTEGRASE INTS-RELATED"/>
    <property type="match status" value="1"/>
</dbReference>
<dbReference type="Pfam" id="PF00589">
    <property type="entry name" value="Phage_integrase"/>
    <property type="match status" value="1"/>
</dbReference>
<dbReference type="GO" id="GO:0006310">
    <property type="term" value="P:DNA recombination"/>
    <property type="evidence" value="ECO:0007669"/>
    <property type="project" value="UniProtKB-KW"/>
</dbReference>
<evidence type="ECO:0000256" key="4">
    <source>
        <dbReference type="ARBA" id="ARBA00023172"/>
    </source>
</evidence>
<protein>
    <submittedName>
        <fullName evidence="9">Integrase</fullName>
    </submittedName>
</protein>
<comment type="similarity">
    <text evidence="1">Belongs to the 'phage' integrase family.</text>
</comment>
<dbReference type="InterPro" id="IPR050808">
    <property type="entry name" value="Phage_Integrase"/>
</dbReference>
<dbReference type="Gene3D" id="1.10.150.130">
    <property type="match status" value="1"/>
</dbReference>
<evidence type="ECO:0000256" key="1">
    <source>
        <dbReference type="ARBA" id="ARBA00008857"/>
    </source>
</evidence>
<dbReference type="AlphaFoldDB" id="A0A258FJN8"/>
<evidence type="ECO:0000256" key="2">
    <source>
        <dbReference type="ARBA" id="ARBA00022908"/>
    </source>
</evidence>
<feature type="compositionally biased region" description="Low complexity" evidence="6">
    <location>
        <begin position="412"/>
        <end position="423"/>
    </location>
</feature>
<feature type="domain" description="Tyr recombinase" evidence="7">
    <location>
        <begin position="200"/>
        <end position="379"/>
    </location>
</feature>
<dbReference type="PROSITE" id="PS51900">
    <property type="entry name" value="CB"/>
    <property type="match status" value="1"/>
</dbReference>
<dbReference type="Pfam" id="PF13356">
    <property type="entry name" value="Arm-DNA-bind_3"/>
    <property type="match status" value="1"/>
</dbReference>
<evidence type="ECO:0000259" key="7">
    <source>
        <dbReference type="PROSITE" id="PS51898"/>
    </source>
</evidence>
<feature type="domain" description="Core-binding (CB)" evidence="8">
    <location>
        <begin position="98"/>
        <end position="178"/>
    </location>
</feature>
<gene>
    <name evidence="9" type="ORF">B7Z01_11470</name>
</gene>
<dbReference type="Gene3D" id="1.10.443.10">
    <property type="entry name" value="Intergrase catalytic core"/>
    <property type="match status" value="1"/>
</dbReference>
<dbReference type="SUPFAM" id="SSF56349">
    <property type="entry name" value="DNA breaking-rejoining enzymes"/>
    <property type="match status" value="1"/>
</dbReference>
<dbReference type="PROSITE" id="PS51898">
    <property type="entry name" value="TYR_RECOMBINASE"/>
    <property type="match status" value="1"/>
</dbReference>
<dbReference type="InterPro" id="IPR010998">
    <property type="entry name" value="Integrase_recombinase_N"/>
</dbReference>
<accession>A0A258FJN8</accession>
<keyword evidence="2" id="KW-0229">DNA integration</keyword>
<dbReference type="GO" id="GO:0015074">
    <property type="term" value="P:DNA integration"/>
    <property type="evidence" value="ECO:0007669"/>
    <property type="project" value="UniProtKB-KW"/>
</dbReference>
<dbReference type="Gene3D" id="3.30.160.390">
    <property type="entry name" value="Integrase, DNA-binding domain"/>
    <property type="match status" value="1"/>
</dbReference>
<evidence type="ECO:0000256" key="5">
    <source>
        <dbReference type="PROSITE-ProRule" id="PRU01248"/>
    </source>
</evidence>
<feature type="region of interest" description="Disordered" evidence="6">
    <location>
        <begin position="389"/>
        <end position="471"/>
    </location>
</feature>
<dbReference type="Pfam" id="PF14659">
    <property type="entry name" value="Phage_int_SAM_3"/>
    <property type="match status" value="1"/>
</dbReference>
<evidence type="ECO:0000313" key="10">
    <source>
        <dbReference type="Proteomes" id="UP000215595"/>
    </source>
</evidence>
<sequence>MPKIKLTKTAADAATAGKEPYELRDTMIPGFLLKVTPTGRKIFMVAYVAANGQRRKPAIGRFGEITVEQARSIAQDWLADVRKGNDPSAERSAARQAPTVKELFDRFMEDYSESRNKPSTVKSNRGYGKLYIVPHLGQMKAPDVTRADIANLMKKMSKTPTNANRVLAAVRKMFNMAEVWGMRTDGSNPCRHIPKFPERGKTRLITDAELKRLYAYLDKAETEGLEHPFILLAVRLQFEFAARMSEILQLEWAWVDLDNRRIEWPDSKTGGMSKPMSAEAVRLFETAPRFEVSPFVCPSIFDPNLPMSKHTYYLGWKRVLERAGVPHIGTHGIRHRSATDIANSGVPVKVGMALTAHKTVTMFMRYVHTEDDPIRAAAETVAQRRQNLIGGTQPSAPAPLPEPVVAPPSIAPEPADSASAATDAPPPGLEDEKYPSRTKLGNYRPFRHRGGDNRAVPPGTKRAATQEATNA</sequence>
<dbReference type="InterPro" id="IPR025166">
    <property type="entry name" value="Integrase_DNA_bind_dom"/>
</dbReference>
<dbReference type="InterPro" id="IPR002104">
    <property type="entry name" value="Integrase_catalytic"/>
</dbReference>
<comment type="caution">
    <text evidence="9">The sequence shown here is derived from an EMBL/GenBank/DDBJ whole genome shotgun (WGS) entry which is preliminary data.</text>
</comment>
<evidence type="ECO:0000256" key="6">
    <source>
        <dbReference type="SAM" id="MobiDB-lite"/>
    </source>
</evidence>
<dbReference type="InterPro" id="IPR044068">
    <property type="entry name" value="CB"/>
</dbReference>
<feature type="compositionally biased region" description="Pro residues" evidence="6">
    <location>
        <begin position="396"/>
        <end position="411"/>
    </location>
</feature>
<dbReference type="InterPro" id="IPR013762">
    <property type="entry name" value="Integrase-like_cat_sf"/>
</dbReference>
<dbReference type="EMBL" id="NCEB01000024">
    <property type="protein sequence ID" value="OYX32228.1"/>
    <property type="molecule type" value="Genomic_DNA"/>
</dbReference>
<dbReference type="PANTHER" id="PTHR30629">
    <property type="entry name" value="PROPHAGE INTEGRASE"/>
    <property type="match status" value="1"/>
</dbReference>
<evidence type="ECO:0000259" key="8">
    <source>
        <dbReference type="PROSITE" id="PS51900"/>
    </source>
</evidence>
<dbReference type="InterPro" id="IPR038488">
    <property type="entry name" value="Integrase_DNA-bd_sf"/>
</dbReference>
<name>A0A258FJN8_9CAUL</name>
<reference evidence="9 10" key="1">
    <citation type="submission" date="2017-03" db="EMBL/GenBank/DDBJ databases">
        <title>Lifting the veil on microbial sulfur biogeochemistry in mining wastewaters.</title>
        <authorList>
            <person name="Kantor R.S."/>
            <person name="Colenbrander Nelson T."/>
            <person name="Marshall S."/>
            <person name="Bennett D."/>
            <person name="Apte S."/>
            <person name="Camacho D."/>
            <person name="Thomas B.C."/>
            <person name="Warren L.A."/>
            <person name="Banfield J.F."/>
        </authorList>
    </citation>
    <scope>NUCLEOTIDE SEQUENCE [LARGE SCALE GENOMIC DNA]</scope>
    <source>
        <strain evidence="9">32-69-9</strain>
    </source>
</reference>
<organism evidence="9 10">
    <name type="scientific">Brevundimonas subvibrioides</name>
    <dbReference type="NCBI Taxonomy" id="74313"/>
    <lineage>
        <taxon>Bacteria</taxon>
        <taxon>Pseudomonadati</taxon>
        <taxon>Pseudomonadota</taxon>
        <taxon>Alphaproteobacteria</taxon>
        <taxon>Caulobacterales</taxon>
        <taxon>Caulobacteraceae</taxon>
        <taxon>Brevundimonas</taxon>
    </lineage>
</organism>
<dbReference type="InterPro" id="IPR004107">
    <property type="entry name" value="Integrase_SAM-like_N"/>
</dbReference>
<dbReference type="CDD" id="cd00796">
    <property type="entry name" value="INT_Rci_Hp1_C"/>
    <property type="match status" value="1"/>
</dbReference>
<dbReference type="InterPro" id="IPR011010">
    <property type="entry name" value="DNA_brk_join_enz"/>
</dbReference>
<proteinExistence type="inferred from homology"/>
<evidence type="ECO:0000256" key="3">
    <source>
        <dbReference type="ARBA" id="ARBA00023125"/>
    </source>
</evidence>
<evidence type="ECO:0000313" key="9">
    <source>
        <dbReference type="EMBL" id="OYX32228.1"/>
    </source>
</evidence>
<keyword evidence="3 5" id="KW-0238">DNA-binding</keyword>